<evidence type="ECO:0000313" key="5">
    <source>
        <dbReference type="EMBL" id="ETJ44030.1"/>
    </source>
</evidence>
<dbReference type="Gene3D" id="1.10.10.10">
    <property type="entry name" value="Winged helix-like DNA-binding domain superfamily/Winged helix DNA-binding domain"/>
    <property type="match status" value="1"/>
</dbReference>
<sequence>MTLNKTDRIVITLGKQIVHGKYVPGSPLPAEAELCEEFATSRNIIREVFRSLMA</sequence>
<gene>
    <name evidence="5" type="ORF">Q604_UNBC01943G0001</name>
</gene>
<evidence type="ECO:0000256" key="1">
    <source>
        <dbReference type="ARBA" id="ARBA00023015"/>
    </source>
</evidence>
<feature type="non-terminal residue" evidence="5">
    <location>
        <position position="54"/>
    </location>
</feature>
<dbReference type="SUPFAM" id="SSF46785">
    <property type="entry name" value="Winged helix' DNA-binding domain"/>
    <property type="match status" value="1"/>
</dbReference>
<dbReference type="InterPro" id="IPR036390">
    <property type="entry name" value="WH_DNA-bd_sf"/>
</dbReference>
<comment type="caution">
    <text evidence="5">The sequence shown here is derived from an EMBL/GenBank/DDBJ whole genome shotgun (WGS) entry which is preliminary data.</text>
</comment>
<dbReference type="PROSITE" id="PS50949">
    <property type="entry name" value="HTH_GNTR"/>
    <property type="match status" value="1"/>
</dbReference>
<organism evidence="5">
    <name type="scientific">human gut metagenome</name>
    <dbReference type="NCBI Taxonomy" id="408170"/>
    <lineage>
        <taxon>unclassified sequences</taxon>
        <taxon>metagenomes</taxon>
        <taxon>organismal metagenomes</taxon>
    </lineage>
</organism>
<feature type="domain" description="HTH gntR-type" evidence="4">
    <location>
        <begin position="3"/>
        <end position="54"/>
    </location>
</feature>
<evidence type="ECO:0000256" key="2">
    <source>
        <dbReference type="ARBA" id="ARBA00023125"/>
    </source>
</evidence>
<protein>
    <recommendedName>
        <fullName evidence="4">HTH gntR-type domain-containing protein</fullName>
    </recommendedName>
</protein>
<accession>W1YQL0</accession>
<keyword evidence="2" id="KW-0238">DNA-binding</keyword>
<dbReference type="InterPro" id="IPR000524">
    <property type="entry name" value="Tscrpt_reg_HTH_GntR"/>
</dbReference>
<evidence type="ECO:0000259" key="4">
    <source>
        <dbReference type="PROSITE" id="PS50949"/>
    </source>
</evidence>
<dbReference type="GO" id="GO:0003700">
    <property type="term" value="F:DNA-binding transcription factor activity"/>
    <property type="evidence" value="ECO:0007669"/>
    <property type="project" value="InterPro"/>
</dbReference>
<keyword evidence="1" id="KW-0805">Transcription regulation</keyword>
<keyword evidence="3" id="KW-0804">Transcription</keyword>
<dbReference type="PRINTS" id="PR00035">
    <property type="entry name" value="HTHGNTR"/>
</dbReference>
<dbReference type="GO" id="GO:0003677">
    <property type="term" value="F:DNA binding"/>
    <property type="evidence" value="ECO:0007669"/>
    <property type="project" value="UniProtKB-KW"/>
</dbReference>
<reference evidence="5" key="1">
    <citation type="submission" date="2013-12" db="EMBL/GenBank/DDBJ databases">
        <title>A Varibaculum cambriense genome reconstructed from a premature infant gut community with otherwise low bacterial novelty that shifts toward anaerobic metabolism during the third week of life.</title>
        <authorList>
            <person name="Brown C.T."/>
            <person name="Sharon I."/>
            <person name="Thomas B.C."/>
            <person name="Castelle C.J."/>
            <person name="Morowitz M.J."/>
            <person name="Banfield J.F."/>
        </authorList>
    </citation>
    <scope>NUCLEOTIDE SEQUENCE</scope>
</reference>
<dbReference type="AlphaFoldDB" id="W1YQL0"/>
<proteinExistence type="predicted"/>
<dbReference type="InterPro" id="IPR036388">
    <property type="entry name" value="WH-like_DNA-bd_sf"/>
</dbReference>
<dbReference type="EMBL" id="AZMM01001943">
    <property type="protein sequence ID" value="ETJ44030.1"/>
    <property type="molecule type" value="Genomic_DNA"/>
</dbReference>
<evidence type="ECO:0000256" key="3">
    <source>
        <dbReference type="ARBA" id="ARBA00023163"/>
    </source>
</evidence>
<dbReference type="Pfam" id="PF00392">
    <property type="entry name" value="GntR"/>
    <property type="match status" value="1"/>
</dbReference>
<name>W1YQL0_9ZZZZ</name>